<name>A0ABY0H6B7_9PEZI</name>
<protein>
    <submittedName>
        <fullName evidence="1">Uncharacterized protein</fullName>
    </submittedName>
</protein>
<organism evidence="1 2">
    <name type="scientific">Monosporascus cannonballus</name>
    <dbReference type="NCBI Taxonomy" id="155416"/>
    <lineage>
        <taxon>Eukaryota</taxon>
        <taxon>Fungi</taxon>
        <taxon>Dikarya</taxon>
        <taxon>Ascomycota</taxon>
        <taxon>Pezizomycotina</taxon>
        <taxon>Sordariomycetes</taxon>
        <taxon>Xylariomycetidae</taxon>
        <taxon>Xylariales</taxon>
        <taxon>Xylariales incertae sedis</taxon>
        <taxon>Monosporascus</taxon>
    </lineage>
</organism>
<accession>A0ABY0H6B7</accession>
<dbReference type="Proteomes" id="UP000294003">
    <property type="component" value="Unassembled WGS sequence"/>
</dbReference>
<evidence type="ECO:0000313" key="1">
    <source>
        <dbReference type="EMBL" id="RYO82770.1"/>
    </source>
</evidence>
<gene>
    <name evidence="1" type="ORF">DL762_006434</name>
</gene>
<sequence length="72" mass="8491">MRALLDRRADVLQFCLSRGGFEYDDKFKEESYRVEDPETFAVLEESEFRKLHPRNQPPRVTFDVAGALPVDW</sequence>
<proteinExistence type="predicted"/>
<reference evidence="1 2" key="1">
    <citation type="submission" date="2018-06" db="EMBL/GenBank/DDBJ databases">
        <title>Complete Genomes of Monosporascus.</title>
        <authorList>
            <person name="Robinson A.J."/>
            <person name="Natvig D.O."/>
        </authorList>
    </citation>
    <scope>NUCLEOTIDE SEQUENCE [LARGE SCALE GENOMIC DNA]</scope>
    <source>
        <strain evidence="1 2">CBS 609.92</strain>
    </source>
</reference>
<dbReference type="EMBL" id="QJNS01000206">
    <property type="protein sequence ID" value="RYO82770.1"/>
    <property type="molecule type" value="Genomic_DNA"/>
</dbReference>
<keyword evidence="2" id="KW-1185">Reference proteome</keyword>
<comment type="caution">
    <text evidence="1">The sequence shown here is derived from an EMBL/GenBank/DDBJ whole genome shotgun (WGS) entry which is preliminary data.</text>
</comment>
<evidence type="ECO:0000313" key="2">
    <source>
        <dbReference type="Proteomes" id="UP000294003"/>
    </source>
</evidence>